<reference evidence="2" key="1">
    <citation type="submission" date="2021-01" db="EMBL/GenBank/DDBJ databases">
        <title>Whole genome shotgun sequence of Planosporangium flavigriseum NBRC 105377.</title>
        <authorList>
            <person name="Komaki H."/>
            <person name="Tamura T."/>
        </authorList>
    </citation>
    <scope>NUCLEOTIDE SEQUENCE</scope>
    <source>
        <strain evidence="2">NBRC 105377</strain>
    </source>
</reference>
<accession>A0A8J3LXZ8</accession>
<dbReference type="Proteomes" id="UP000653674">
    <property type="component" value="Unassembled WGS sequence"/>
</dbReference>
<feature type="region of interest" description="Disordered" evidence="1">
    <location>
        <begin position="146"/>
        <end position="165"/>
    </location>
</feature>
<dbReference type="PANTHER" id="PTHR34776">
    <property type="entry name" value="F17F16.3 PROTEIN"/>
    <property type="match status" value="1"/>
</dbReference>
<comment type="caution">
    <text evidence="2">The sequence shown here is derived from an EMBL/GenBank/DDBJ whole genome shotgun (WGS) entry which is preliminary data.</text>
</comment>
<keyword evidence="3" id="KW-1185">Reference proteome</keyword>
<name>A0A8J3LXZ8_9ACTN</name>
<organism evidence="2 3">
    <name type="scientific">Planosporangium flavigriseum</name>
    <dbReference type="NCBI Taxonomy" id="373681"/>
    <lineage>
        <taxon>Bacteria</taxon>
        <taxon>Bacillati</taxon>
        <taxon>Actinomycetota</taxon>
        <taxon>Actinomycetes</taxon>
        <taxon>Micromonosporales</taxon>
        <taxon>Micromonosporaceae</taxon>
        <taxon>Planosporangium</taxon>
    </lineage>
</organism>
<dbReference type="PANTHER" id="PTHR34776:SF1">
    <property type="entry name" value="F17F16.3 PROTEIN"/>
    <property type="match status" value="1"/>
</dbReference>
<dbReference type="EMBL" id="BONU01000031">
    <property type="protein sequence ID" value="GIG75415.1"/>
    <property type="molecule type" value="Genomic_DNA"/>
</dbReference>
<dbReference type="AlphaFoldDB" id="A0A8J3LXZ8"/>
<evidence type="ECO:0000313" key="2">
    <source>
        <dbReference type="EMBL" id="GIG75415.1"/>
    </source>
</evidence>
<protein>
    <submittedName>
        <fullName evidence="2">Uncharacterized protein</fullName>
    </submittedName>
</protein>
<proteinExistence type="predicted"/>
<evidence type="ECO:0000313" key="3">
    <source>
        <dbReference type="Proteomes" id="UP000653674"/>
    </source>
</evidence>
<evidence type="ECO:0000256" key="1">
    <source>
        <dbReference type="SAM" id="MobiDB-lite"/>
    </source>
</evidence>
<gene>
    <name evidence="2" type="ORF">Pfl04_38190</name>
</gene>
<sequence length="248" mass="28010">MAGTLEDGDIYFLYRPRVGEEQVESADEVQRLLVVLHPWRKERLRLLIVGAKRLPRIAEHERAWCFVDRVVQRPEELREVLGRRTYSTKTRGERTLAPVRPTGEGAYCIAKHDGHTHLAYELEIPREPGEPQRALNIEPEASYVVNVRNPRTPPPPGAGRPRREAPALPDELLARLGTRRFAPLDPPDFLDYPGTELVLIGAAEDASEDLGIDLNAQVESAARRSIFADLLSSRQEHPVEPLFAGVWR</sequence>